<gene>
    <name evidence="1" type="ORF">RCL2_000760700</name>
</gene>
<accession>A0A8H3L709</accession>
<sequence length="82" mass="9425">MTYFGLINLLIWSDTTSYFTKFSAIKEIGPQKPQIIYAFFKLNAIYSMTSFNFKTPAVFRNLENLLRKGLLEAENPICNYGG</sequence>
<reference evidence="1" key="1">
    <citation type="submission" date="2019-10" db="EMBL/GenBank/DDBJ databases">
        <title>Conservation and host-specific expression of non-tandemly repeated heterogenous ribosome RNA gene in arbuscular mycorrhizal fungi.</title>
        <authorList>
            <person name="Maeda T."/>
            <person name="Kobayashi Y."/>
            <person name="Nakagawa T."/>
            <person name="Ezawa T."/>
            <person name="Yamaguchi K."/>
            <person name="Bino T."/>
            <person name="Nishimoto Y."/>
            <person name="Shigenobu S."/>
            <person name="Kawaguchi M."/>
        </authorList>
    </citation>
    <scope>NUCLEOTIDE SEQUENCE</scope>
    <source>
        <strain evidence="1">HR1</strain>
    </source>
</reference>
<dbReference type="EMBL" id="BLAL01000049">
    <property type="protein sequence ID" value="GES80325.1"/>
    <property type="molecule type" value="Genomic_DNA"/>
</dbReference>
<dbReference type="AlphaFoldDB" id="A0A8H3L709"/>
<evidence type="ECO:0000313" key="2">
    <source>
        <dbReference type="Proteomes" id="UP000615446"/>
    </source>
</evidence>
<comment type="caution">
    <text evidence="1">The sequence shown here is derived from an EMBL/GenBank/DDBJ whole genome shotgun (WGS) entry which is preliminary data.</text>
</comment>
<dbReference type="Proteomes" id="UP000615446">
    <property type="component" value="Unassembled WGS sequence"/>
</dbReference>
<organism evidence="1 2">
    <name type="scientific">Rhizophagus clarus</name>
    <dbReference type="NCBI Taxonomy" id="94130"/>
    <lineage>
        <taxon>Eukaryota</taxon>
        <taxon>Fungi</taxon>
        <taxon>Fungi incertae sedis</taxon>
        <taxon>Mucoromycota</taxon>
        <taxon>Glomeromycotina</taxon>
        <taxon>Glomeromycetes</taxon>
        <taxon>Glomerales</taxon>
        <taxon>Glomeraceae</taxon>
        <taxon>Rhizophagus</taxon>
    </lineage>
</organism>
<protein>
    <submittedName>
        <fullName evidence="1">Uncharacterized protein</fullName>
    </submittedName>
</protein>
<proteinExistence type="predicted"/>
<name>A0A8H3L709_9GLOM</name>
<evidence type="ECO:0000313" key="1">
    <source>
        <dbReference type="EMBL" id="GES80325.1"/>
    </source>
</evidence>